<keyword evidence="1" id="KW-0732">Signal</keyword>
<name>A0A5S6QT04_TRIMR</name>
<organism evidence="2 3">
    <name type="scientific">Trichuris muris</name>
    <name type="common">Mouse whipworm</name>
    <dbReference type="NCBI Taxonomy" id="70415"/>
    <lineage>
        <taxon>Eukaryota</taxon>
        <taxon>Metazoa</taxon>
        <taxon>Ecdysozoa</taxon>
        <taxon>Nematoda</taxon>
        <taxon>Enoplea</taxon>
        <taxon>Dorylaimia</taxon>
        <taxon>Trichinellida</taxon>
        <taxon>Trichuridae</taxon>
        <taxon>Trichuris</taxon>
    </lineage>
</organism>
<reference evidence="3" key="1">
    <citation type="submission" date="2019-12" db="UniProtKB">
        <authorList>
            <consortium name="WormBaseParasite"/>
        </authorList>
    </citation>
    <scope>IDENTIFICATION</scope>
</reference>
<accession>A0A5S6QT04</accession>
<dbReference type="AlphaFoldDB" id="A0A5S6QT04"/>
<proteinExistence type="predicted"/>
<dbReference type="Proteomes" id="UP000046395">
    <property type="component" value="Unassembled WGS sequence"/>
</dbReference>
<dbReference type="WBParaSite" id="TMUE_2000010027.1">
    <property type="protein sequence ID" value="TMUE_2000010027.1"/>
    <property type="gene ID" value="WBGene00300811"/>
</dbReference>
<evidence type="ECO:0000313" key="3">
    <source>
        <dbReference type="WBParaSite" id="TMUE_2000010027.1"/>
    </source>
</evidence>
<sequence length="346" mass="39408">MILSYMVAAAFLTQCTLQKSLSWDTGDKDAFLSSAAKYIVSALSTVQYKIVERQALAKCSSVNRHPYGIAKVLLEMYPDANAIKPHYSAHGRLESPVLVECQYAGEVIGTFAGGALTALCYKKINGDKKHPTEEEVCEKWRYPGTEIPQLKIPEHLKPAHSCLFFYQPTQMESHYSTSYGSSQYPKGWRKNDKERTGFSGMGRLKSPGGNLMVYLLITRNPEYNREVLVKNGSETFDLPQFIPEKRFISEQFLKKSIKNINDRCTNYEIDAMIKSRRTVHCGYLKHELNTDNAWMEGFIIHMHDATGSCLVQRPKKISAPSRTYIWYSLSRRGLLLEDFVKKFAVQ</sequence>
<dbReference type="Gene3D" id="3.90.79.10">
    <property type="entry name" value="Nucleoside Triphosphate Pyrophosphohydrolase"/>
    <property type="match status" value="1"/>
</dbReference>
<feature type="signal peptide" evidence="1">
    <location>
        <begin position="1"/>
        <end position="18"/>
    </location>
</feature>
<keyword evidence="2" id="KW-1185">Reference proteome</keyword>
<feature type="chain" id="PRO_5024384380" evidence="1">
    <location>
        <begin position="19"/>
        <end position="346"/>
    </location>
</feature>
<protein>
    <submittedName>
        <fullName evidence="3">Uncharacterized protein</fullName>
    </submittedName>
</protein>
<evidence type="ECO:0000256" key="1">
    <source>
        <dbReference type="SAM" id="SignalP"/>
    </source>
</evidence>
<evidence type="ECO:0000313" key="2">
    <source>
        <dbReference type="Proteomes" id="UP000046395"/>
    </source>
</evidence>